<sequence length="369" mass="42330">MVQHIVKETRRRIGMQELPYEEEYRAQLKHLGCKEKEIVREAFLRHEWNVGSARVLNLLQDEHILTASEYILSLDSTELIQQIMNDLLETEFTLLAHLVKYAFQDNVHSQSLTTILRESFRSLVADLKENPNVIPRNYLHAAKAHLRPAELEMIKNEHLQLLLLGQEQSDPEIAIGCQQIWREEMRAADASILCGLIVELVHEKAHYIGVLQDWIDKSCAFSLKYALYLLHVMCTAVQNAEERLLKDFVKGLFRAVVDTGLMSKLQLLLLFAREICATNGAIMGTYSAWYKQTIGEMRYVVKRDEFIRTMELLTALLPLETDLEALNVHASIAISAPAKCNDYVLNYKQLCRAQIAQLKPADETIVLED</sequence>
<organism evidence="2 3">
    <name type="scientific">Anopheles dirus</name>
    <dbReference type="NCBI Taxonomy" id="7168"/>
    <lineage>
        <taxon>Eukaryota</taxon>
        <taxon>Metazoa</taxon>
        <taxon>Ecdysozoa</taxon>
        <taxon>Arthropoda</taxon>
        <taxon>Hexapoda</taxon>
        <taxon>Insecta</taxon>
        <taxon>Pterygota</taxon>
        <taxon>Neoptera</taxon>
        <taxon>Endopterygota</taxon>
        <taxon>Diptera</taxon>
        <taxon>Nematocera</taxon>
        <taxon>Culicoidea</taxon>
        <taxon>Culicidae</taxon>
        <taxon>Anophelinae</taxon>
        <taxon>Anopheles</taxon>
    </lineage>
</organism>
<dbReference type="Pfam" id="PF15865">
    <property type="entry name" value="Fanconi_A_N"/>
    <property type="match status" value="1"/>
</dbReference>
<keyword evidence="3" id="KW-1185">Reference proteome</keyword>
<accession>A0A182NJL7</accession>
<evidence type="ECO:0000259" key="1">
    <source>
        <dbReference type="Pfam" id="PF15865"/>
    </source>
</evidence>
<proteinExistence type="predicted"/>
<dbReference type="Proteomes" id="UP000075884">
    <property type="component" value="Unassembled WGS sequence"/>
</dbReference>
<dbReference type="EnsemblMetazoa" id="ADIR007841-RA">
    <property type="protein sequence ID" value="ADIR007841-PA"/>
    <property type="gene ID" value="ADIR007841"/>
</dbReference>
<feature type="domain" description="Fanconi anaemia group A protein N-terminal" evidence="1">
    <location>
        <begin position="50"/>
        <end position="359"/>
    </location>
</feature>
<protein>
    <submittedName>
        <fullName evidence="2">Fanconi_A_N domain-containing protein</fullName>
    </submittedName>
</protein>
<evidence type="ECO:0000313" key="2">
    <source>
        <dbReference type="EnsemblMetazoa" id="ADIR007841-PA"/>
    </source>
</evidence>
<reference evidence="2" key="2">
    <citation type="submission" date="2020-05" db="UniProtKB">
        <authorList>
            <consortium name="EnsemblMetazoa"/>
        </authorList>
    </citation>
    <scope>IDENTIFICATION</scope>
    <source>
        <strain evidence="2">WRAIR2</strain>
    </source>
</reference>
<reference evidence="3" key="1">
    <citation type="submission" date="2013-03" db="EMBL/GenBank/DDBJ databases">
        <title>The Genome Sequence of Anopheles dirus WRAIR2.</title>
        <authorList>
            <consortium name="The Broad Institute Genomics Platform"/>
            <person name="Neafsey D.E."/>
            <person name="Walton C."/>
            <person name="Walker B."/>
            <person name="Young S.K."/>
            <person name="Zeng Q."/>
            <person name="Gargeya S."/>
            <person name="Fitzgerald M."/>
            <person name="Haas B."/>
            <person name="Abouelleil A."/>
            <person name="Allen A.W."/>
            <person name="Alvarado L."/>
            <person name="Arachchi H.M."/>
            <person name="Berlin A.M."/>
            <person name="Chapman S.B."/>
            <person name="Gainer-Dewar J."/>
            <person name="Goldberg J."/>
            <person name="Griggs A."/>
            <person name="Gujja S."/>
            <person name="Hansen M."/>
            <person name="Howarth C."/>
            <person name="Imamovic A."/>
            <person name="Ireland A."/>
            <person name="Larimer J."/>
            <person name="McCowan C."/>
            <person name="Murphy C."/>
            <person name="Pearson M."/>
            <person name="Poon T.W."/>
            <person name="Priest M."/>
            <person name="Roberts A."/>
            <person name="Saif S."/>
            <person name="Shea T."/>
            <person name="Sisk P."/>
            <person name="Sykes S."/>
            <person name="Wortman J."/>
            <person name="Nusbaum C."/>
            <person name="Birren B."/>
        </authorList>
    </citation>
    <scope>NUCLEOTIDE SEQUENCE [LARGE SCALE GENOMIC DNA]</scope>
    <source>
        <strain evidence="3">WRAIR2</strain>
    </source>
</reference>
<dbReference type="STRING" id="7168.A0A182NJL7"/>
<name>A0A182NJL7_9DIPT</name>
<dbReference type="InterPro" id="IPR031729">
    <property type="entry name" value="Fanconi_A_N"/>
</dbReference>
<dbReference type="AlphaFoldDB" id="A0A182NJL7"/>
<dbReference type="VEuPathDB" id="VectorBase:ADIR007841"/>
<evidence type="ECO:0000313" key="3">
    <source>
        <dbReference type="Proteomes" id="UP000075884"/>
    </source>
</evidence>